<protein>
    <submittedName>
        <fullName evidence="2">Uncharacterized protein</fullName>
    </submittedName>
</protein>
<comment type="caution">
    <text evidence="2">The sequence shown here is derived from an EMBL/GenBank/DDBJ whole genome shotgun (WGS) entry which is preliminary data.</text>
</comment>
<dbReference type="RefSeq" id="WP_140988371.1">
    <property type="nucleotide sequence ID" value="NZ_VHIQ01000001.1"/>
</dbReference>
<name>A0A506PQ77_9FLAO</name>
<evidence type="ECO:0000313" key="2">
    <source>
        <dbReference type="EMBL" id="TPV35362.1"/>
    </source>
</evidence>
<feature type="chain" id="PRO_5021463432" evidence="1">
    <location>
        <begin position="19"/>
        <end position="179"/>
    </location>
</feature>
<keyword evidence="3" id="KW-1185">Reference proteome</keyword>
<evidence type="ECO:0000313" key="3">
    <source>
        <dbReference type="Proteomes" id="UP000317332"/>
    </source>
</evidence>
<accession>A0A506PQ77</accession>
<dbReference type="Proteomes" id="UP000317332">
    <property type="component" value="Unassembled WGS sequence"/>
</dbReference>
<keyword evidence="1" id="KW-0732">Signal</keyword>
<dbReference type="OrthoDB" id="1453603at2"/>
<feature type="signal peptide" evidence="1">
    <location>
        <begin position="1"/>
        <end position="18"/>
    </location>
</feature>
<organism evidence="2 3">
    <name type="scientific">Paucihalobacter ruber</name>
    <dbReference type="NCBI Taxonomy" id="2567861"/>
    <lineage>
        <taxon>Bacteria</taxon>
        <taxon>Pseudomonadati</taxon>
        <taxon>Bacteroidota</taxon>
        <taxon>Flavobacteriia</taxon>
        <taxon>Flavobacteriales</taxon>
        <taxon>Flavobacteriaceae</taxon>
        <taxon>Paucihalobacter</taxon>
    </lineage>
</organism>
<reference evidence="2 3" key="1">
    <citation type="submission" date="2019-06" db="EMBL/GenBank/DDBJ databases">
        <title>Flavobacteriaceae Paucihalobacterium erythroidium CWB-1, complete genome.</title>
        <authorList>
            <person name="Wu S."/>
        </authorList>
    </citation>
    <scope>NUCLEOTIDE SEQUENCE [LARGE SCALE GENOMIC DNA]</scope>
    <source>
        <strain evidence="2 3">CWB-1</strain>
    </source>
</reference>
<evidence type="ECO:0000256" key="1">
    <source>
        <dbReference type="SAM" id="SignalP"/>
    </source>
</evidence>
<proteinExistence type="predicted"/>
<dbReference type="EMBL" id="VHIQ01000001">
    <property type="protein sequence ID" value="TPV35362.1"/>
    <property type="molecule type" value="Genomic_DNA"/>
</dbReference>
<sequence length="179" mass="20826">MKNVIIILTLLISNLTSAQIEKENDTLEIWTLFSIGNFVNQNAERIVEKKWPFKIKGIAGDSFMEDLIDSVEIHNNKVWTYLDANGYSESKKKFETDLLTEIKQIKKAVDISNSDKKVVSLFEKWRKNGQQNYTALNKLTDVKYEFSLYSFDVNDLDKGQTFELKYIVDLDNEKIKVIK</sequence>
<gene>
    <name evidence="2" type="ORF">FJ651_00110</name>
</gene>
<dbReference type="AlphaFoldDB" id="A0A506PQ77"/>